<dbReference type="Gene3D" id="3.30.870.10">
    <property type="entry name" value="Endonuclease Chain A"/>
    <property type="match status" value="1"/>
</dbReference>
<dbReference type="PANTHER" id="PTHR12586:SF1">
    <property type="entry name" value="CDP-DIACYLGLYCEROL--GLYCEROL-3-PHOSPHATE 3-PHOSPHATIDYLTRANSFERASE, MITOCHONDRIAL"/>
    <property type="match status" value="1"/>
</dbReference>
<name>A0A1Y2C091_9FUNG</name>
<organism evidence="12 13">
    <name type="scientific">Rhizoclosmatium globosum</name>
    <dbReference type="NCBI Taxonomy" id="329046"/>
    <lineage>
        <taxon>Eukaryota</taxon>
        <taxon>Fungi</taxon>
        <taxon>Fungi incertae sedis</taxon>
        <taxon>Chytridiomycota</taxon>
        <taxon>Chytridiomycota incertae sedis</taxon>
        <taxon>Chytridiomycetes</taxon>
        <taxon>Chytridiales</taxon>
        <taxon>Chytriomycetaceae</taxon>
        <taxon>Rhizoclosmatium</taxon>
    </lineage>
</organism>
<accession>A0A1Y2C091</accession>
<evidence type="ECO:0000256" key="5">
    <source>
        <dbReference type="ARBA" id="ARBA00022737"/>
    </source>
</evidence>
<evidence type="ECO:0000256" key="4">
    <source>
        <dbReference type="ARBA" id="ARBA00022679"/>
    </source>
</evidence>
<dbReference type="AlphaFoldDB" id="A0A1Y2C091"/>
<dbReference type="PROSITE" id="PS50035">
    <property type="entry name" value="PLD"/>
    <property type="match status" value="1"/>
</dbReference>
<evidence type="ECO:0000256" key="10">
    <source>
        <dbReference type="RuleBase" id="RU365024"/>
    </source>
</evidence>
<dbReference type="Proteomes" id="UP000193642">
    <property type="component" value="Unassembled WGS sequence"/>
</dbReference>
<comment type="subcellular location">
    <subcellularLocation>
        <location evidence="10">Mitochondrion</location>
    </subcellularLocation>
</comment>
<dbReference type="EC" id="2.7.8.5" evidence="10"/>
<dbReference type="GO" id="GO:0008444">
    <property type="term" value="F:CDP-diacylglycerol-glycerol-3-phosphate 3-phosphatidyltransferase activity"/>
    <property type="evidence" value="ECO:0007669"/>
    <property type="project" value="UniProtKB-EC"/>
</dbReference>
<evidence type="ECO:0000256" key="6">
    <source>
        <dbReference type="ARBA" id="ARBA00023098"/>
    </source>
</evidence>
<dbReference type="EMBL" id="MCGO01000035">
    <property type="protein sequence ID" value="ORY40431.1"/>
    <property type="molecule type" value="Genomic_DNA"/>
</dbReference>
<dbReference type="UniPathway" id="UPA00084">
    <property type="reaction ID" value="UER00503"/>
</dbReference>
<dbReference type="InterPro" id="IPR016270">
    <property type="entry name" value="PGS1"/>
</dbReference>
<gene>
    <name evidence="12" type="ORF">BCR33DRAFT_852757</name>
</gene>
<keyword evidence="8 10" id="KW-1208">Phospholipid metabolism</keyword>
<keyword evidence="10" id="KW-0547">Nucleotide-binding</keyword>
<dbReference type="PANTHER" id="PTHR12586">
    <property type="entry name" value="CDP-DIACYLGLYCEROL--SERINE O-PHOSPHATIDYLTRANSFERASE"/>
    <property type="match status" value="1"/>
</dbReference>
<comment type="pathway">
    <text evidence="1 10">Phospholipid metabolism; phosphatidylglycerol biosynthesis; phosphatidylglycerol from CDP-diacylglycerol: step 1/2.</text>
</comment>
<evidence type="ECO:0000313" key="12">
    <source>
        <dbReference type="EMBL" id="ORY40431.1"/>
    </source>
</evidence>
<keyword evidence="7 10" id="KW-0594">Phospholipid biosynthesis</keyword>
<evidence type="ECO:0000256" key="1">
    <source>
        <dbReference type="ARBA" id="ARBA00005042"/>
    </source>
</evidence>
<keyword evidence="10" id="KW-0067">ATP-binding</keyword>
<evidence type="ECO:0000259" key="11">
    <source>
        <dbReference type="PROSITE" id="PS50035"/>
    </source>
</evidence>
<keyword evidence="10" id="KW-0496">Mitochondrion</keyword>
<feature type="domain" description="PLD phosphodiesterase" evidence="11">
    <location>
        <begin position="105"/>
        <end position="131"/>
    </location>
</feature>
<evidence type="ECO:0000256" key="8">
    <source>
        <dbReference type="ARBA" id="ARBA00023264"/>
    </source>
</evidence>
<evidence type="ECO:0000256" key="2">
    <source>
        <dbReference type="ARBA" id="ARBA00010682"/>
    </source>
</evidence>
<keyword evidence="13" id="KW-1185">Reference proteome</keyword>
<keyword evidence="6 10" id="KW-0443">Lipid metabolism</keyword>
<evidence type="ECO:0000256" key="9">
    <source>
        <dbReference type="ARBA" id="ARBA00048586"/>
    </source>
</evidence>
<comment type="catalytic activity">
    <reaction evidence="9 10">
        <text>a CDP-1,2-diacyl-sn-glycerol + sn-glycerol 3-phosphate = a 1,2-diacyl-sn-glycero-3-phospho-(1'-sn-glycero-3'-phosphate) + CMP + H(+)</text>
        <dbReference type="Rhea" id="RHEA:12593"/>
        <dbReference type="ChEBI" id="CHEBI:15378"/>
        <dbReference type="ChEBI" id="CHEBI:57597"/>
        <dbReference type="ChEBI" id="CHEBI:58332"/>
        <dbReference type="ChEBI" id="CHEBI:60110"/>
        <dbReference type="ChEBI" id="CHEBI:60377"/>
        <dbReference type="EC" id="2.7.8.5"/>
    </reaction>
</comment>
<proteinExistence type="inferred from homology"/>
<dbReference type="InterPro" id="IPR001736">
    <property type="entry name" value="PLipase_D/transphosphatidylase"/>
</dbReference>
<keyword evidence="5" id="KW-0677">Repeat</keyword>
<sequence length="297" mass="32769">MEAKADDIHIIETPTEFYGALLDGIRSELRESLDSALASNPSLNVHVLVDQMRGTRPDKNARSSSTATLLLPLVKKYPAQTTVSLFEFPSKNPLTKLVPARFNEAFGLQHIKAYVFDNDVVISGANLNTDYFTNRQDRYILIKNNPQVAAYFTSLLKRLRNASLSEMKAALTKFSNKSLAEMPSNALTDAVSISPLESANCDTQSHHSFKLALLVSTRSHLLTLLLKNVAASSETTVVCSSAYFNLPKHFHNLVLQSKARFQFLLAAPEANGFFGSKGVSRHIPFAYTFLPTTSGKK</sequence>
<dbReference type="GO" id="GO:0005524">
    <property type="term" value="F:ATP binding"/>
    <property type="evidence" value="ECO:0007669"/>
    <property type="project" value="UniProtKB-KW"/>
</dbReference>
<reference evidence="12 13" key="1">
    <citation type="submission" date="2016-07" db="EMBL/GenBank/DDBJ databases">
        <title>Pervasive Adenine N6-methylation of Active Genes in Fungi.</title>
        <authorList>
            <consortium name="DOE Joint Genome Institute"/>
            <person name="Mondo S.J."/>
            <person name="Dannebaum R.O."/>
            <person name="Kuo R.C."/>
            <person name="Labutti K."/>
            <person name="Haridas S."/>
            <person name="Kuo A."/>
            <person name="Salamov A."/>
            <person name="Ahrendt S.R."/>
            <person name="Lipzen A."/>
            <person name="Sullivan W."/>
            <person name="Andreopoulos W.B."/>
            <person name="Clum A."/>
            <person name="Lindquist E."/>
            <person name="Daum C."/>
            <person name="Ramamoorthy G.K."/>
            <person name="Gryganskyi A."/>
            <person name="Culley D."/>
            <person name="Magnuson J.K."/>
            <person name="James T.Y."/>
            <person name="O'Malley M.A."/>
            <person name="Stajich J.E."/>
            <person name="Spatafora J.W."/>
            <person name="Visel A."/>
            <person name="Grigoriev I.V."/>
        </authorList>
    </citation>
    <scope>NUCLEOTIDE SEQUENCE [LARGE SCALE GENOMIC DNA]</scope>
    <source>
        <strain evidence="12 13">JEL800</strain>
    </source>
</reference>
<comment type="caution">
    <text evidence="12">The sequence shown here is derived from an EMBL/GenBank/DDBJ whole genome shotgun (WGS) entry which is preliminary data.</text>
</comment>
<dbReference type="SUPFAM" id="SSF56024">
    <property type="entry name" value="Phospholipase D/nuclease"/>
    <property type="match status" value="1"/>
</dbReference>
<evidence type="ECO:0000256" key="7">
    <source>
        <dbReference type="ARBA" id="ARBA00023209"/>
    </source>
</evidence>
<dbReference type="STRING" id="329046.A0A1Y2C091"/>
<comment type="function">
    <text evidence="10">Functions in the biosynthesis of the anionic phospholipids phosphatidylglycerol and cardiolipin.</text>
</comment>
<comment type="similarity">
    <text evidence="2 10">Belongs to the CDP-alcohol phosphatidyltransferase class-II family.</text>
</comment>
<dbReference type="GO" id="GO:0032049">
    <property type="term" value="P:cardiolipin biosynthetic process"/>
    <property type="evidence" value="ECO:0007669"/>
    <property type="project" value="InterPro"/>
</dbReference>
<protein>
    <recommendedName>
        <fullName evidence="10">CDP-diacylglycerol--glycerol-3-phosphate 3-phosphatidyltransferase</fullName>
        <ecNumber evidence="10">2.7.8.5</ecNumber>
    </recommendedName>
</protein>
<dbReference type="GO" id="GO:0005739">
    <property type="term" value="C:mitochondrion"/>
    <property type="evidence" value="ECO:0007669"/>
    <property type="project" value="UniProtKB-SubCell"/>
</dbReference>
<keyword evidence="4 10" id="KW-0808">Transferase</keyword>
<evidence type="ECO:0000256" key="3">
    <source>
        <dbReference type="ARBA" id="ARBA00022516"/>
    </source>
</evidence>
<dbReference type="OrthoDB" id="10250191at2759"/>
<keyword evidence="3 10" id="KW-0444">Lipid biosynthesis</keyword>
<evidence type="ECO:0000313" key="13">
    <source>
        <dbReference type="Proteomes" id="UP000193642"/>
    </source>
</evidence>